<reference evidence="1" key="1">
    <citation type="submission" date="2020-05" db="EMBL/GenBank/DDBJ databases">
        <authorList>
            <person name="Chiriac C."/>
            <person name="Salcher M."/>
            <person name="Ghai R."/>
            <person name="Kavagutti S V."/>
        </authorList>
    </citation>
    <scope>NUCLEOTIDE SEQUENCE</scope>
</reference>
<gene>
    <name evidence="1" type="ORF">UFOVP222_101</name>
</gene>
<protein>
    <submittedName>
        <fullName evidence="1">Uncharacterized protein</fullName>
    </submittedName>
</protein>
<dbReference type="SUPFAM" id="SSF53448">
    <property type="entry name" value="Nucleotide-diphospho-sugar transferases"/>
    <property type="match status" value="1"/>
</dbReference>
<proteinExistence type="predicted"/>
<accession>A0A6J7WNN0</accession>
<dbReference type="EMBL" id="LR798269">
    <property type="protein sequence ID" value="CAB5219631.1"/>
    <property type="molecule type" value="Genomic_DNA"/>
</dbReference>
<dbReference type="InterPro" id="IPR029044">
    <property type="entry name" value="Nucleotide-diphossugar_trans"/>
</dbReference>
<dbReference type="Gene3D" id="3.90.550.10">
    <property type="entry name" value="Spore Coat Polysaccharide Biosynthesis Protein SpsA, Chain A"/>
    <property type="match status" value="1"/>
</dbReference>
<organism evidence="1">
    <name type="scientific">uncultured Caudovirales phage</name>
    <dbReference type="NCBI Taxonomy" id="2100421"/>
    <lineage>
        <taxon>Viruses</taxon>
        <taxon>Duplodnaviria</taxon>
        <taxon>Heunggongvirae</taxon>
        <taxon>Uroviricota</taxon>
        <taxon>Caudoviricetes</taxon>
        <taxon>Peduoviridae</taxon>
        <taxon>Maltschvirus</taxon>
        <taxon>Maltschvirus maltsch</taxon>
    </lineage>
</organism>
<sequence length="226" mass="25972">MSKIGVVIPWREEASRLRPLQYLLDWYATNLPDAEIFYADKPGEWQHSGSRNLGVRKAQDALCDIIICNDGDTIPEIQSLLSTIESAKTNLLIHNPYNMCHYLDKDATEEILNGKPFGHSSKGVRMLNWVCGGVFVFQPEAWWRLGGMDEKITTGPEDLAFERAHEVINGTKIIKHAGNIYCFWHERIEKETKEDWEREAYNQNLYARYLTASTADEIIELVKSRP</sequence>
<name>A0A6J7WNN0_9CAUD</name>
<evidence type="ECO:0000313" key="1">
    <source>
        <dbReference type="EMBL" id="CAB5219631.1"/>
    </source>
</evidence>